<dbReference type="AlphaFoldDB" id="A0A378R3P4"/>
<dbReference type="OrthoDB" id="371328at2"/>
<proteinExistence type="predicted"/>
<keyword evidence="2" id="KW-1185">Reference proteome</keyword>
<dbReference type="Proteomes" id="UP000254065">
    <property type="component" value="Unassembled WGS sequence"/>
</dbReference>
<dbReference type="EMBL" id="UGQB01000004">
    <property type="protein sequence ID" value="STZ09287.1"/>
    <property type="molecule type" value="Genomic_DNA"/>
</dbReference>
<dbReference type="RefSeq" id="WP_029103626.1">
    <property type="nucleotide sequence ID" value="NZ_UGQB01000004.1"/>
</dbReference>
<evidence type="ECO:0000313" key="1">
    <source>
        <dbReference type="EMBL" id="STZ09287.1"/>
    </source>
</evidence>
<dbReference type="STRING" id="1122244.GCA_000426885_02247"/>
<sequence>MAQRSSVEKLPTDVRHELERKLADNGFGNYTELADWLKSQGYEISRSAVHRYGSKVQKRFASIKASTEAARLIAEGASDESDTRSEAVIAMLQTEVFDALIAIGELSNNELDEVARLDLMGKVSKNIAPLMTASTRLKQFQNKLKADMDKAFEKLEAQSKQGTLDEHTLKRIRTEVYGLIG</sequence>
<name>A0A378R3P4_9GAMM</name>
<reference evidence="1 2" key="1">
    <citation type="submission" date="2018-06" db="EMBL/GenBank/DDBJ databases">
        <authorList>
            <consortium name="Pathogen Informatics"/>
            <person name="Doyle S."/>
        </authorList>
    </citation>
    <scope>NUCLEOTIDE SEQUENCE [LARGE SCALE GENOMIC DNA]</scope>
    <source>
        <strain evidence="1 2">NCTC12877</strain>
    </source>
</reference>
<accession>A0A378R3P4</accession>
<evidence type="ECO:0000313" key="2">
    <source>
        <dbReference type="Proteomes" id="UP000254065"/>
    </source>
</evidence>
<protein>
    <submittedName>
        <fullName evidence="1">Protein of uncharacterized function (DUF3486)</fullName>
    </submittedName>
</protein>
<dbReference type="Pfam" id="PF11985">
    <property type="entry name" value="Phage_Mu_Gp27"/>
    <property type="match status" value="1"/>
</dbReference>
<dbReference type="InterPro" id="IPR021874">
    <property type="entry name" value="Phage_Mu_Gp27"/>
</dbReference>
<organism evidence="1 2">
    <name type="scientific">Moraxella caprae</name>
    <dbReference type="NCBI Taxonomy" id="90240"/>
    <lineage>
        <taxon>Bacteria</taxon>
        <taxon>Pseudomonadati</taxon>
        <taxon>Pseudomonadota</taxon>
        <taxon>Gammaproteobacteria</taxon>
        <taxon>Moraxellales</taxon>
        <taxon>Moraxellaceae</taxon>
        <taxon>Moraxella</taxon>
    </lineage>
</organism>
<gene>
    <name evidence="1" type="ORF">NCTC12877_02302</name>
</gene>